<feature type="domain" description="PKD" evidence="3">
    <location>
        <begin position="402"/>
        <end position="458"/>
    </location>
</feature>
<organism evidence="4 5">
    <name type="scientific">Kitasatospora kazusensis</name>
    <dbReference type="NCBI Taxonomy" id="407974"/>
    <lineage>
        <taxon>Bacteria</taxon>
        <taxon>Bacillati</taxon>
        <taxon>Actinomycetota</taxon>
        <taxon>Actinomycetes</taxon>
        <taxon>Kitasatosporales</taxon>
        <taxon>Streptomycetaceae</taxon>
        <taxon>Kitasatospora</taxon>
    </lineage>
</organism>
<evidence type="ECO:0000313" key="4">
    <source>
        <dbReference type="EMBL" id="GAA2146988.1"/>
    </source>
</evidence>
<dbReference type="Gene3D" id="2.160.20.10">
    <property type="entry name" value="Single-stranded right-handed beta-helix, Pectin lyase-like"/>
    <property type="match status" value="1"/>
</dbReference>
<dbReference type="InterPro" id="IPR022409">
    <property type="entry name" value="PKD/Chitinase_dom"/>
</dbReference>
<feature type="chain" id="PRO_5046926488" description="PKD domain-containing protein" evidence="2">
    <location>
        <begin position="29"/>
        <end position="929"/>
    </location>
</feature>
<dbReference type="Proteomes" id="UP001422759">
    <property type="component" value="Unassembled WGS sequence"/>
</dbReference>
<evidence type="ECO:0000256" key="2">
    <source>
        <dbReference type="SAM" id="SignalP"/>
    </source>
</evidence>
<proteinExistence type="predicted"/>
<dbReference type="Gene3D" id="2.60.40.10">
    <property type="entry name" value="Immunoglobulins"/>
    <property type="match status" value="2"/>
</dbReference>
<comment type="caution">
    <text evidence="4">The sequence shown here is derived from an EMBL/GenBank/DDBJ whole genome shotgun (WGS) entry which is preliminary data.</text>
</comment>
<sequence length="929" mass="95112">MRTRALAGTVIATATLLGLGFPVLPAVAAEQTVLYVDKNDPSCSDHGSGQAEQPFCAISAAAAVVQPGQTVAALSADYQEKLTITRSGTPGHPIVFTGALPGSHRWAASVGGYQQNPVTISGAHDVVFENFSVLSSVDAGNAIVVDHSARITIDHDFDGNAAAGLRVTGGSTDTVVSRNTFDGTHPGPAVQIDAGSRNTTVTTNVFDDAWDGAVSVADAPGTNVTGNTVHGGCADAITIKGAGTTATIENNVLVPAADETPCKLGNGLAVASEAVPHVEADYNSFQPLAGSTPYSWGGAAFSDSAAFFQQTGQGRHDTTADLQLNQDLITSAGSLAADSADPAAPGEPDSDYDYVPAVGKRDRGAHEYRSIGQVAVLADKHQGAYPLTVTLTAQAKELWGTDPIAYTFDFGDGTQPVTAASNQVTHVYAAAGDFEPVATASDSHGTQVSGAVAVPVKVRTPGPPQPRLTVTPQPTGSFRPLSYTFDGTASTGPWPIVSRTVDYGDGSSEACQQRCTHTYAGPGHYTATLTVKDTTGQTATGSLAVDVAYQPSLFHEAYGRILDTRTGNGSYDGTQGPLGPDSELTVNVNGPLPHGGVFTDNDGGTTAVVLNVTAVNPTAAGFLTVYPSGQTRPTTSNSNFVAGQTAAHLVTVPVGRDGTIKIYNHTGAVNVLVDLVGWYSSNGEERFTSLTPSRVLDTRVGTGTATPGQLGPQGSVCFPLPAGLGLPAHTDEVVLNLTATGADHAGFLTATVDSSLRFFSSLNFAPGETVANQVIVPISAPMGNGKVCVNNGPGHVDAVADITGYYATDGQGLFTPVTPSRLLDTRTDNSPFGPGEHRTVPIAGTPGVPADAIGAVLNLTATEPDHDGYLTAYPSGTTRSGTSTVNFAAGQTVPNLTTLGLGTNGGVDLYNLAGHTQAVADFFGYFTKG</sequence>
<dbReference type="InterPro" id="IPR012334">
    <property type="entry name" value="Pectin_lyas_fold"/>
</dbReference>
<evidence type="ECO:0000256" key="1">
    <source>
        <dbReference type="SAM" id="MobiDB-lite"/>
    </source>
</evidence>
<feature type="region of interest" description="Disordered" evidence="1">
    <location>
        <begin position="457"/>
        <end position="477"/>
    </location>
</feature>
<dbReference type="CDD" id="cd00146">
    <property type="entry name" value="PKD"/>
    <property type="match status" value="2"/>
</dbReference>
<dbReference type="InterPro" id="IPR035986">
    <property type="entry name" value="PKD_dom_sf"/>
</dbReference>
<accession>A0ABN2ZSU0</accession>
<dbReference type="SUPFAM" id="SSF51126">
    <property type="entry name" value="Pectin lyase-like"/>
    <property type="match status" value="1"/>
</dbReference>
<dbReference type="SUPFAM" id="SSF49299">
    <property type="entry name" value="PKD domain"/>
    <property type="match status" value="2"/>
</dbReference>
<dbReference type="PROSITE" id="PS50093">
    <property type="entry name" value="PKD"/>
    <property type="match status" value="2"/>
</dbReference>
<dbReference type="InterPro" id="IPR011050">
    <property type="entry name" value="Pectin_lyase_fold/virulence"/>
</dbReference>
<name>A0ABN2ZSU0_9ACTN</name>
<dbReference type="EMBL" id="BAAANT010000020">
    <property type="protein sequence ID" value="GAA2146988.1"/>
    <property type="molecule type" value="Genomic_DNA"/>
</dbReference>
<dbReference type="InterPro" id="IPR013783">
    <property type="entry name" value="Ig-like_fold"/>
</dbReference>
<keyword evidence="5" id="KW-1185">Reference proteome</keyword>
<dbReference type="InterPro" id="IPR000601">
    <property type="entry name" value="PKD_dom"/>
</dbReference>
<gene>
    <name evidence="4" type="ORF">GCM10009760_37340</name>
</gene>
<keyword evidence="2" id="KW-0732">Signal</keyword>
<evidence type="ECO:0000313" key="5">
    <source>
        <dbReference type="Proteomes" id="UP001422759"/>
    </source>
</evidence>
<feature type="signal peptide" evidence="2">
    <location>
        <begin position="1"/>
        <end position="28"/>
    </location>
</feature>
<reference evidence="4 5" key="1">
    <citation type="journal article" date="2019" name="Int. J. Syst. Evol. Microbiol.">
        <title>The Global Catalogue of Microorganisms (GCM) 10K type strain sequencing project: providing services to taxonomists for standard genome sequencing and annotation.</title>
        <authorList>
            <consortium name="The Broad Institute Genomics Platform"/>
            <consortium name="The Broad Institute Genome Sequencing Center for Infectious Disease"/>
            <person name="Wu L."/>
            <person name="Ma J."/>
        </authorList>
    </citation>
    <scope>NUCLEOTIDE SEQUENCE [LARGE SCALE GENOMIC DNA]</scope>
    <source>
        <strain evidence="4 5">JCM 14560</strain>
    </source>
</reference>
<dbReference type="Pfam" id="PF13229">
    <property type="entry name" value="Beta_helix"/>
    <property type="match status" value="1"/>
</dbReference>
<evidence type="ECO:0000259" key="3">
    <source>
        <dbReference type="PROSITE" id="PS50093"/>
    </source>
</evidence>
<dbReference type="SMART" id="SM00710">
    <property type="entry name" value="PbH1"/>
    <property type="match status" value="6"/>
</dbReference>
<dbReference type="InterPro" id="IPR039448">
    <property type="entry name" value="Beta_helix"/>
</dbReference>
<dbReference type="SMART" id="SM00089">
    <property type="entry name" value="PKD"/>
    <property type="match status" value="2"/>
</dbReference>
<dbReference type="InterPro" id="IPR006626">
    <property type="entry name" value="PbH1"/>
</dbReference>
<protein>
    <recommendedName>
        <fullName evidence="3">PKD domain-containing protein</fullName>
    </recommendedName>
</protein>
<dbReference type="Pfam" id="PF18911">
    <property type="entry name" value="PKD_4"/>
    <property type="match status" value="2"/>
</dbReference>
<feature type="domain" description="PKD" evidence="3">
    <location>
        <begin position="466"/>
        <end position="547"/>
    </location>
</feature>